<name>A0A2V0P6D7_9CHLO</name>
<keyword evidence="4" id="KW-1185">Reference proteome</keyword>
<dbReference type="SMART" id="SM01132">
    <property type="entry name" value="DIL"/>
    <property type="match status" value="1"/>
</dbReference>
<dbReference type="Proteomes" id="UP000247498">
    <property type="component" value="Unassembled WGS sequence"/>
</dbReference>
<feature type="region of interest" description="Disordered" evidence="1">
    <location>
        <begin position="364"/>
        <end position="384"/>
    </location>
</feature>
<feature type="compositionally biased region" description="Acidic residues" evidence="1">
    <location>
        <begin position="1"/>
        <end position="10"/>
    </location>
</feature>
<feature type="compositionally biased region" description="Gly residues" evidence="1">
    <location>
        <begin position="215"/>
        <end position="225"/>
    </location>
</feature>
<dbReference type="STRING" id="307507.A0A2V0P6D7"/>
<dbReference type="AlphaFoldDB" id="A0A2V0P6D7"/>
<reference evidence="3 4" key="1">
    <citation type="journal article" date="2018" name="Sci. Rep.">
        <title>Raphidocelis subcapitata (=Pseudokirchneriella subcapitata) provides an insight into genome evolution and environmental adaptations in the Sphaeropleales.</title>
        <authorList>
            <person name="Suzuki S."/>
            <person name="Yamaguchi H."/>
            <person name="Nakajima N."/>
            <person name="Kawachi M."/>
        </authorList>
    </citation>
    <scope>NUCLEOTIDE SEQUENCE [LARGE SCALE GENOMIC DNA]</scope>
    <source>
        <strain evidence="3 4">NIES-35</strain>
    </source>
</reference>
<feature type="domain" description="Dilute" evidence="2">
    <location>
        <begin position="320"/>
        <end position="551"/>
    </location>
</feature>
<proteinExistence type="predicted"/>
<dbReference type="PANTHER" id="PTHR16027">
    <property type="entry name" value="DILUTE DOMAIN-CONTAINING PROTEIN YPR089W"/>
    <property type="match status" value="1"/>
</dbReference>
<sequence>MQFVIDDSEGSDAGAAASSAPGAAPSPSPSGGAGPRAAAAAAAAAAPRAPAPAGAKGRPVATLAGAVEALTSNAALIAAAEEQMNQLLLKQRSLVQAERLLEQDAVAAALPDRSLGFHNGRPVAAVLLFRCLQRWGALDAAAGGASAAPALRRFAALLTQRVTGFADGDDDDGDGEGAGVAPVVGAAAELSSVTAYWLAVTSVLLALSAARAGGARPGSGEGGPGDAARPGKGRAAAAVKRGVANMQKKLADSVGELQIGSRLGDGLHHMGAEIRSLLSRGKGAGGGGAATGQLLPSYASSEAGGGASEAGGGEAAAAEAAAVEELDQFLRALDSIVQRAFLTLRDQLRRRLLPLLANCLEHSGPGDSVDGGGSGGAGAGAAAQSQEDELESYRDWAEIVATLSSGLDVLREQCVPGPLVRALMQQVLAFIDAQLFNQLLLRPELNNARNARAALRGLKRVDALLLAVGVGLGEGVGEDAWGALNHTRQALQFLALERKGELSLDDIEQELCPALSGQQLYRLATTAWDDSPAAERVSGEVLEGMHAKHQKAAGGGAGALPFDKTQPNLTNQGLMPTCLLDEPAAPPFATPAAPGAPAGRSAPDAVASWLDGRDYGLGVPVPPALLAGGCPPAVFAFVEEPSGTWPFA</sequence>
<evidence type="ECO:0000313" key="4">
    <source>
        <dbReference type="Proteomes" id="UP000247498"/>
    </source>
</evidence>
<dbReference type="Pfam" id="PF01843">
    <property type="entry name" value="DIL"/>
    <property type="match status" value="1"/>
</dbReference>
<evidence type="ECO:0000259" key="2">
    <source>
        <dbReference type="PROSITE" id="PS51126"/>
    </source>
</evidence>
<dbReference type="OrthoDB" id="550369at2759"/>
<accession>A0A2V0P6D7</accession>
<evidence type="ECO:0000256" key="1">
    <source>
        <dbReference type="SAM" id="MobiDB-lite"/>
    </source>
</evidence>
<feature type="region of interest" description="Disordered" evidence="1">
    <location>
        <begin position="1"/>
        <end position="39"/>
    </location>
</feature>
<dbReference type="InterPro" id="IPR002710">
    <property type="entry name" value="Dilute_dom"/>
</dbReference>
<dbReference type="PROSITE" id="PS51126">
    <property type="entry name" value="DILUTE"/>
    <property type="match status" value="1"/>
</dbReference>
<comment type="caution">
    <text evidence="3">The sequence shown here is derived from an EMBL/GenBank/DDBJ whole genome shotgun (WGS) entry which is preliminary data.</text>
</comment>
<feature type="compositionally biased region" description="Low complexity" evidence="1">
    <location>
        <begin position="13"/>
        <end position="25"/>
    </location>
</feature>
<dbReference type="EMBL" id="BDRX01000064">
    <property type="protein sequence ID" value="GBF95431.1"/>
    <property type="molecule type" value="Genomic_DNA"/>
</dbReference>
<dbReference type="InParanoid" id="A0A2V0P6D7"/>
<dbReference type="InterPro" id="IPR052072">
    <property type="entry name" value="Vascular_dev_regulator"/>
</dbReference>
<protein>
    <recommendedName>
        <fullName evidence="2">Dilute domain-containing protein</fullName>
    </recommendedName>
</protein>
<feature type="region of interest" description="Disordered" evidence="1">
    <location>
        <begin position="214"/>
        <end position="238"/>
    </location>
</feature>
<feature type="compositionally biased region" description="Low complexity" evidence="1">
    <location>
        <begin position="226"/>
        <end position="238"/>
    </location>
</feature>
<evidence type="ECO:0000313" key="3">
    <source>
        <dbReference type="EMBL" id="GBF95431.1"/>
    </source>
</evidence>
<dbReference type="PANTHER" id="PTHR16027:SF6">
    <property type="entry name" value="DILUTE DOMAIN-CONTAINING PROTEIN"/>
    <property type="match status" value="1"/>
</dbReference>
<organism evidence="3 4">
    <name type="scientific">Raphidocelis subcapitata</name>
    <dbReference type="NCBI Taxonomy" id="307507"/>
    <lineage>
        <taxon>Eukaryota</taxon>
        <taxon>Viridiplantae</taxon>
        <taxon>Chlorophyta</taxon>
        <taxon>core chlorophytes</taxon>
        <taxon>Chlorophyceae</taxon>
        <taxon>CS clade</taxon>
        <taxon>Sphaeropleales</taxon>
        <taxon>Selenastraceae</taxon>
        <taxon>Raphidocelis</taxon>
    </lineage>
</organism>
<gene>
    <name evidence="3" type="ORF">Rsub_08393</name>
</gene>
<feature type="compositionally biased region" description="Gly residues" evidence="1">
    <location>
        <begin position="369"/>
        <end position="379"/>
    </location>
</feature>